<proteinExistence type="predicted"/>
<name>X0W2E4_9ZZZZ</name>
<feature type="domain" description="Protein O-mannosyl-transferase C-terminal four TM" evidence="2">
    <location>
        <begin position="14"/>
        <end position="199"/>
    </location>
</feature>
<feature type="transmembrane region" description="Helical" evidence="1">
    <location>
        <begin position="164"/>
        <end position="181"/>
    </location>
</feature>
<feature type="transmembrane region" description="Helical" evidence="1">
    <location>
        <begin position="108"/>
        <end position="127"/>
    </location>
</feature>
<dbReference type="AlphaFoldDB" id="X0W2E4"/>
<reference evidence="3" key="1">
    <citation type="journal article" date="2014" name="Front. Microbiol.">
        <title>High frequency of phylogenetically diverse reductive dehalogenase-homologous genes in deep subseafloor sedimentary metagenomes.</title>
        <authorList>
            <person name="Kawai M."/>
            <person name="Futagami T."/>
            <person name="Toyoda A."/>
            <person name="Takaki Y."/>
            <person name="Nishi S."/>
            <person name="Hori S."/>
            <person name="Arai W."/>
            <person name="Tsubouchi T."/>
            <person name="Morono Y."/>
            <person name="Uchiyama I."/>
            <person name="Ito T."/>
            <person name="Fujiyama A."/>
            <person name="Inagaki F."/>
            <person name="Takami H."/>
        </authorList>
    </citation>
    <scope>NUCLEOTIDE SEQUENCE</scope>
    <source>
        <strain evidence="3">Expedition CK06-06</strain>
    </source>
</reference>
<feature type="non-terminal residue" evidence="3">
    <location>
        <position position="1"/>
    </location>
</feature>
<keyword evidence="1" id="KW-1133">Transmembrane helix</keyword>
<evidence type="ECO:0000259" key="2">
    <source>
        <dbReference type="Pfam" id="PF16192"/>
    </source>
</evidence>
<gene>
    <name evidence="3" type="ORF">S01H1_34844</name>
</gene>
<keyword evidence="1" id="KW-0472">Membrane</keyword>
<dbReference type="InterPro" id="IPR032421">
    <property type="entry name" value="PMT_4TMC"/>
</dbReference>
<sequence>TYVPMLFSGHSLGDVLLLNREGFQFHSTLEATHPYQSPWNTWPIMMRPVYLYMSAGDAKIYSLGNPVIFWLGLPALGFALWQGLAGVRAKLDEATGRLSFSGAVGTEQAALLFVVLVYLGFFLPWAIQPRIMFIYHYLPSLPFLLLALAYVIHRLWHQPWGRGGAVLFLAAAALTFVYFYPHLAAVEASEAWAESYFWLPNVIIRLVDNVIPSLPQLPDSFFWFDSWR</sequence>
<feature type="transmembrane region" description="Helical" evidence="1">
    <location>
        <begin position="67"/>
        <end position="87"/>
    </location>
</feature>
<dbReference type="EMBL" id="BARS01021728">
    <property type="protein sequence ID" value="GAG06916.1"/>
    <property type="molecule type" value="Genomic_DNA"/>
</dbReference>
<evidence type="ECO:0000256" key="1">
    <source>
        <dbReference type="SAM" id="Phobius"/>
    </source>
</evidence>
<keyword evidence="1" id="KW-0812">Transmembrane</keyword>
<dbReference type="PANTHER" id="PTHR10050">
    <property type="entry name" value="DOLICHYL-PHOSPHATE-MANNOSE--PROTEIN MANNOSYLTRANSFERASE"/>
    <property type="match status" value="1"/>
</dbReference>
<organism evidence="3">
    <name type="scientific">marine sediment metagenome</name>
    <dbReference type="NCBI Taxonomy" id="412755"/>
    <lineage>
        <taxon>unclassified sequences</taxon>
        <taxon>metagenomes</taxon>
        <taxon>ecological metagenomes</taxon>
    </lineage>
</organism>
<comment type="caution">
    <text evidence="3">The sequence shown here is derived from an EMBL/GenBank/DDBJ whole genome shotgun (WGS) entry which is preliminary data.</text>
</comment>
<feature type="transmembrane region" description="Helical" evidence="1">
    <location>
        <begin position="133"/>
        <end position="152"/>
    </location>
</feature>
<dbReference type="InterPro" id="IPR027005">
    <property type="entry name" value="PMT-like"/>
</dbReference>
<dbReference type="Pfam" id="PF16192">
    <property type="entry name" value="PMT_4TMC"/>
    <property type="match status" value="1"/>
</dbReference>
<protein>
    <recommendedName>
        <fullName evidence="2">Protein O-mannosyl-transferase C-terminal four TM domain-containing protein</fullName>
    </recommendedName>
</protein>
<evidence type="ECO:0000313" key="3">
    <source>
        <dbReference type="EMBL" id="GAG06916.1"/>
    </source>
</evidence>
<accession>X0W2E4</accession>